<dbReference type="PANTHER" id="PTHR30239">
    <property type="entry name" value="ACETOLACTATE SYNTHASE SMALL SUBUNIT"/>
    <property type="match status" value="1"/>
</dbReference>
<dbReference type="SUPFAM" id="SSF55021">
    <property type="entry name" value="ACT-like"/>
    <property type="match status" value="2"/>
</dbReference>
<proteinExistence type="inferred from homology"/>
<dbReference type="Proteomes" id="UP000315399">
    <property type="component" value="Unassembled WGS sequence"/>
</dbReference>
<dbReference type="EMBL" id="QNVH01000012">
    <property type="protein sequence ID" value="TDA39479.1"/>
    <property type="molecule type" value="Genomic_DNA"/>
</dbReference>
<reference evidence="8 9" key="1">
    <citation type="journal article" date="2019" name="Nat. Microbiol.">
        <title>Expanding anaerobic alkane metabolism in the domain of Archaea.</title>
        <authorList>
            <person name="Wang Y."/>
            <person name="Wegener G."/>
            <person name="Hou J."/>
            <person name="Wang F."/>
            <person name="Xiao X."/>
        </authorList>
    </citation>
    <scope>NUCLEOTIDE SEQUENCE [LARGE SCALE GENOMIC DNA]</scope>
    <source>
        <strain evidence="8">WYZ-LMO10</strain>
    </source>
</reference>
<comment type="caution">
    <text evidence="8">The sequence shown here is derived from an EMBL/GenBank/DDBJ whole genome shotgun (WGS) entry which is preliminary data.</text>
</comment>
<dbReference type="InterPro" id="IPR004789">
    <property type="entry name" value="Acetalactate_synth_ssu"/>
</dbReference>
<dbReference type="InterPro" id="IPR002912">
    <property type="entry name" value="ACT_dom"/>
</dbReference>
<feature type="domain" description="ACT" evidence="7">
    <location>
        <begin position="9"/>
        <end position="83"/>
    </location>
</feature>
<keyword evidence="6 8" id="KW-0808">Transferase</keyword>
<keyword evidence="5 6" id="KW-0100">Branched-chain amino acid biosynthesis</keyword>
<dbReference type="PANTHER" id="PTHR30239:SF0">
    <property type="entry name" value="ACETOLACTATE SYNTHASE SMALL SUBUNIT 1, CHLOROPLASTIC"/>
    <property type="match status" value="1"/>
</dbReference>
<protein>
    <recommendedName>
        <fullName evidence="6">Acetolactate synthase small subunit</fullName>
        <shortName evidence="6">AHAS</shortName>
        <shortName evidence="6">ALS</shortName>
        <ecNumber evidence="6">2.2.1.6</ecNumber>
    </recommendedName>
    <alternativeName>
        <fullName evidence="6">Acetohydroxy-acid synthase small subunit</fullName>
    </alternativeName>
</protein>
<dbReference type="InterPro" id="IPR027271">
    <property type="entry name" value="Acetolactate_synth/TF_NikR_C"/>
</dbReference>
<dbReference type="GO" id="GO:0003984">
    <property type="term" value="F:acetolactate synthase activity"/>
    <property type="evidence" value="ECO:0007669"/>
    <property type="project" value="UniProtKB-UniRule"/>
</dbReference>
<evidence type="ECO:0000256" key="3">
    <source>
        <dbReference type="ARBA" id="ARBA00006341"/>
    </source>
</evidence>
<dbReference type="PROSITE" id="PS51671">
    <property type="entry name" value="ACT"/>
    <property type="match status" value="1"/>
</dbReference>
<evidence type="ECO:0000313" key="9">
    <source>
        <dbReference type="Proteomes" id="UP000315399"/>
    </source>
</evidence>
<dbReference type="InterPro" id="IPR045865">
    <property type="entry name" value="ACT-like_dom_sf"/>
</dbReference>
<dbReference type="Gene3D" id="3.30.70.260">
    <property type="match status" value="1"/>
</dbReference>
<name>A0A523BEU8_9CREN</name>
<keyword evidence="4 6" id="KW-0028">Amino-acid biosynthesis</keyword>
<comment type="function">
    <text evidence="6">Catalyzes the conversion of 2 pyruvate molecules into acetolactate in the first common step of the biosynthetic pathway of the branched-amino acids such as leucine, isoleucine, and valine.</text>
</comment>
<dbReference type="GO" id="GO:0005829">
    <property type="term" value="C:cytosol"/>
    <property type="evidence" value="ECO:0007669"/>
    <property type="project" value="TreeGrafter"/>
</dbReference>
<dbReference type="Gene3D" id="3.30.70.1150">
    <property type="entry name" value="ACT-like. Chain A, domain 2"/>
    <property type="match status" value="1"/>
</dbReference>
<evidence type="ECO:0000256" key="6">
    <source>
        <dbReference type="RuleBase" id="RU368092"/>
    </source>
</evidence>
<comment type="similarity">
    <text evidence="3 6">Belongs to the acetolactate synthase small subunit family.</text>
</comment>
<evidence type="ECO:0000256" key="5">
    <source>
        <dbReference type="ARBA" id="ARBA00023304"/>
    </source>
</evidence>
<comment type="subunit">
    <text evidence="6">Dimer of large and small chains.</text>
</comment>
<evidence type="ECO:0000313" key="8">
    <source>
        <dbReference type="EMBL" id="TDA39479.1"/>
    </source>
</evidence>
<dbReference type="UniPathway" id="UPA00049">
    <property type="reaction ID" value="UER00059"/>
</dbReference>
<dbReference type="NCBIfam" id="NF008864">
    <property type="entry name" value="PRK11895.1"/>
    <property type="match status" value="1"/>
</dbReference>
<comment type="pathway">
    <text evidence="1 6">Amino-acid biosynthesis; L-isoleucine biosynthesis; L-isoleucine from 2-oxobutanoate: step 1/4.</text>
</comment>
<comment type="pathway">
    <text evidence="2 6">Amino-acid biosynthesis; L-valine biosynthesis; L-valine from pyruvate: step 1/4.</text>
</comment>
<dbReference type="InterPro" id="IPR039557">
    <property type="entry name" value="AHAS_ACT"/>
</dbReference>
<dbReference type="InterPro" id="IPR019455">
    <property type="entry name" value="Acetolactate_synth_ssu_C"/>
</dbReference>
<comment type="catalytic activity">
    <reaction evidence="6">
        <text>2 pyruvate + H(+) = (2S)-2-acetolactate + CO2</text>
        <dbReference type="Rhea" id="RHEA:25249"/>
        <dbReference type="ChEBI" id="CHEBI:15361"/>
        <dbReference type="ChEBI" id="CHEBI:15378"/>
        <dbReference type="ChEBI" id="CHEBI:16526"/>
        <dbReference type="ChEBI" id="CHEBI:58476"/>
        <dbReference type="EC" id="2.2.1.6"/>
    </reaction>
</comment>
<dbReference type="InterPro" id="IPR054480">
    <property type="entry name" value="AHAS_small-like_ACT"/>
</dbReference>
<dbReference type="EC" id="2.2.1.6" evidence="6"/>
<dbReference type="Pfam" id="PF10369">
    <property type="entry name" value="ALS_ss_C"/>
    <property type="match status" value="1"/>
</dbReference>
<evidence type="ECO:0000256" key="2">
    <source>
        <dbReference type="ARBA" id="ARBA00005025"/>
    </source>
</evidence>
<sequence length="169" mass="18598">MAEEGQMHIIAALVEDRPGVLFKVTSLIRRRGFNIDTITVGGTEKEGLSRITMTMRGDESTVEQLVKQLSKIPDVVKISELKPSESVYRELAMVKVSAPDPAKRSDILNYITIFRGRVIDASKDSLTIEMVGSPKKINAFLELMKGYGVVELARTGMVALPRGTKSTSE</sequence>
<dbReference type="CDD" id="cd04878">
    <property type="entry name" value="ACT_AHAS"/>
    <property type="match status" value="1"/>
</dbReference>
<dbReference type="GO" id="GO:1990610">
    <property type="term" value="F:acetolactate synthase regulator activity"/>
    <property type="evidence" value="ECO:0007669"/>
    <property type="project" value="UniProtKB-UniRule"/>
</dbReference>
<dbReference type="NCBIfam" id="TIGR00119">
    <property type="entry name" value="acolac_sm"/>
    <property type="match status" value="1"/>
</dbReference>
<dbReference type="FunFam" id="3.30.70.1150:FF:000001">
    <property type="entry name" value="Acetolactate synthase small subunit"/>
    <property type="match status" value="1"/>
</dbReference>
<gene>
    <name evidence="8" type="primary">ilvN</name>
    <name evidence="8" type="ORF">DSO08_02085</name>
</gene>
<dbReference type="AlphaFoldDB" id="A0A523BEU8"/>
<dbReference type="GO" id="GO:0009097">
    <property type="term" value="P:isoleucine biosynthetic process"/>
    <property type="evidence" value="ECO:0007669"/>
    <property type="project" value="UniProtKB-UniRule"/>
</dbReference>
<dbReference type="GO" id="GO:0009099">
    <property type="term" value="P:L-valine biosynthetic process"/>
    <property type="evidence" value="ECO:0007669"/>
    <property type="project" value="UniProtKB-UniRule"/>
</dbReference>
<evidence type="ECO:0000256" key="4">
    <source>
        <dbReference type="ARBA" id="ARBA00022605"/>
    </source>
</evidence>
<evidence type="ECO:0000259" key="7">
    <source>
        <dbReference type="PROSITE" id="PS51671"/>
    </source>
</evidence>
<dbReference type="Pfam" id="PF22629">
    <property type="entry name" value="ACT_AHAS_ss"/>
    <property type="match status" value="1"/>
</dbReference>
<dbReference type="UniPathway" id="UPA00047">
    <property type="reaction ID" value="UER00055"/>
</dbReference>
<accession>A0A523BEU8</accession>
<organism evidence="8 9">
    <name type="scientific">Thermoproteota archaeon</name>
    <dbReference type="NCBI Taxonomy" id="2056631"/>
    <lineage>
        <taxon>Archaea</taxon>
        <taxon>Thermoproteota</taxon>
    </lineage>
</organism>
<evidence type="ECO:0000256" key="1">
    <source>
        <dbReference type="ARBA" id="ARBA00004974"/>
    </source>
</evidence>